<name>A0A3S4A3E9_9MICO</name>
<dbReference type="NCBIfam" id="TIGR00099">
    <property type="entry name" value="Cof-subfamily"/>
    <property type="match status" value="1"/>
</dbReference>
<accession>A0A3S4A3E9</accession>
<dbReference type="AlphaFoldDB" id="A0A3S4A3E9"/>
<dbReference type="GO" id="GO:0005829">
    <property type="term" value="C:cytosol"/>
    <property type="evidence" value="ECO:0007669"/>
    <property type="project" value="TreeGrafter"/>
</dbReference>
<dbReference type="Proteomes" id="UP000288603">
    <property type="component" value="Unassembled WGS sequence"/>
</dbReference>
<proteinExistence type="predicted"/>
<organism evidence="1 2">
    <name type="scientific">Labedella populi</name>
    <dbReference type="NCBI Taxonomy" id="2498850"/>
    <lineage>
        <taxon>Bacteria</taxon>
        <taxon>Bacillati</taxon>
        <taxon>Actinomycetota</taxon>
        <taxon>Actinomycetes</taxon>
        <taxon>Micrococcales</taxon>
        <taxon>Microbacteriaceae</taxon>
        <taxon>Labedella</taxon>
    </lineage>
</organism>
<evidence type="ECO:0000313" key="2">
    <source>
        <dbReference type="Proteomes" id="UP000288603"/>
    </source>
</evidence>
<dbReference type="Pfam" id="PF08282">
    <property type="entry name" value="Hydrolase_3"/>
    <property type="match status" value="1"/>
</dbReference>
<dbReference type="Gene3D" id="3.40.50.1000">
    <property type="entry name" value="HAD superfamily/HAD-like"/>
    <property type="match status" value="1"/>
</dbReference>
<dbReference type="GO" id="GO:0000287">
    <property type="term" value="F:magnesium ion binding"/>
    <property type="evidence" value="ECO:0007669"/>
    <property type="project" value="TreeGrafter"/>
</dbReference>
<dbReference type="OrthoDB" id="3180855at2"/>
<comment type="caution">
    <text evidence="1">The sequence shown here is derived from an EMBL/GenBank/DDBJ whole genome shotgun (WGS) entry which is preliminary data.</text>
</comment>
<evidence type="ECO:0000313" key="1">
    <source>
        <dbReference type="EMBL" id="RWZ59502.1"/>
    </source>
</evidence>
<protein>
    <submittedName>
        <fullName evidence="1">Cof-type HAD-IIB family hydrolase</fullName>
    </submittedName>
</protein>
<dbReference type="InterPro" id="IPR036412">
    <property type="entry name" value="HAD-like_sf"/>
</dbReference>
<dbReference type="GO" id="GO:0016791">
    <property type="term" value="F:phosphatase activity"/>
    <property type="evidence" value="ECO:0007669"/>
    <property type="project" value="TreeGrafter"/>
</dbReference>
<dbReference type="PANTHER" id="PTHR10000:SF25">
    <property type="entry name" value="PHOSPHATASE YKRA-RELATED"/>
    <property type="match status" value="1"/>
</dbReference>
<dbReference type="InterPro" id="IPR023214">
    <property type="entry name" value="HAD_sf"/>
</dbReference>
<keyword evidence="1" id="KW-0378">Hydrolase</keyword>
<reference evidence="1 2" key="1">
    <citation type="submission" date="2018-12" db="EMBL/GenBank/DDBJ databases">
        <authorList>
            <person name="Li F."/>
        </authorList>
    </citation>
    <scope>NUCLEOTIDE SEQUENCE [LARGE SCALE GENOMIC DNA]</scope>
    <source>
        <strain evidence="1 2">8H24J-4-2</strain>
    </source>
</reference>
<dbReference type="RefSeq" id="WP_128499203.1">
    <property type="nucleotide sequence ID" value="NZ_RZNC01000004.1"/>
</dbReference>
<dbReference type="PROSITE" id="PS01229">
    <property type="entry name" value="COF_2"/>
    <property type="match status" value="1"/>
</dbReference>
<gene>
    <name evidence="1" type="ORF">ELQ92_11715</name>
</gene>
<sequence>MTARTIFLDVDGTLIDHDQHLAPSAIAAVGDARRRGHLVFLSTGRSRSEIPDEVLAIGFDGVISAGGGFTERHGVLVDSRLLTARDVEEIQSFLSSRGIEYIMQGYDAIHPSRGAAERLSSALASGRVGSERDGADDDELLARLSYRGAAPTEGIAKVTFLGDHPRTFVTVRDGLGDGFHVITGTIPYLGEAGGEVSRRGVDKGAAIERLLAAEGLSLDDAVAIGDSANDLEMLEIVGLGIAMGNADAAVKAVADEITRPVSQDGVWHALRSHGLI</sequence>
<keyword evidence="2" id="KW-1185">Reference proteome</keyword>
<dbReference type="Gene3D" id="3.30.1240.10">
    <property type="match status" value="1"/>
</dbReference>
<dbReference type="EMBL" id="RZNC01000004">
    <property type="protein sequence ID" value="RWZ59502.1"/>
    <property type="molecule type" value="Genomic_DNA"/>
</dbReference>
<dbReference type="SUPFAM" id="SSF56784">
    <property type="entry name" value="HAD-like"/>
    <property type="match status" value="1"/>
</dbReference>
<dbReference type="InterPro" id="IPR000150">
    <property type="entry name" value="Cof"/>
</dbReference>
<dbReference type="PANTHER" id="PTHR10000">
    <property type="entry name" value="PHOSPHOSERINE PHOSPHATASE"/>
    <property type="match status" value="1"/>
</dbReference>